<organism evidence="1 2">
    <name type="scientific">Bacillus phage vB_BceP_LY3</name>
    <dbReference type="NCBI Taxonomy" id="2950458"/>
    <lineage>
        <taxon>Viruses</taxon>
        <taxon>Duplodnaviria</taxon>
        <taxon>Heunggongvirae</taxon>
        <taxon>Uroviricota</taxon>
        <taxon>Caudoviricetes</taxon>
        <taxon>Salasmaviridae</taxon>
        <taxon>Northropvirinae</taxon>
        <taxon>Layangcvirus</taxon>
        <taxon>Layangcvirus LY3</taxon>
    </lineage>
</organism>
<evidence type="ECO:0000313" key="2">
    <source>
        <dbReference type="Proteomes" id="UP001216218"/>
    </source>
</evidence>
<dbReference type="Proteomes" id="UP001216218">
    <property type="component" value="Segment"/>
</dbReference>
<sequence>MIEKDVYQFKTKIKVGIMYAIYTMNGKINDVDFSLLDDETLDAYLEGAFICAVDKLRKDKWEKWYIGLMFEEKEFRGYIINKDKEKLKEQLVCAMIDYRNPKFSIVGNL</sequence>
<gene>
    <name evidence="1" type="ORF">vBBcePLY3_00012</name>
</gene>
<keyword evidence="2" id="KW-1185">Reference proteome</keyword>
<reference evidence="1" key="1">
    <citation type="submission" date="2022-04" db="EMBL/GenBank/DDBJ databases">
        <authorList>
            <person name="Yang M."/>
            <person name="Tan S."/>
        </authorList>
    </citation>
    <scope>NUCLEOTIDE SEQUENCE</scope>
</reference>
<accession>A0AAE9S2F5</accession>
<protein>
    <submittedName>
        <fullName evidence="1">Uncharacterized protein</fullName>
    </submittedName>
</protein>
<dbReference type="EMBL" id="ON366412">
    <property type="protein sequence ID" value="USL89523.1"/>
    <property type="molecule type" value="Genomic_DNA"/>
</dbReference>
<name>A0AAE9S2F5_9CAUD</name>
<proteinExistence type="predicted"/>
<evidence type="ECO:0000313" key="1">
    <source>
        <dbReference type="EMBL" id="USL89523.1"/>
    </source>
</evidence>